<protein>
    <recommendedName>
        <fullName evidence="2">Heavy metal binding domain-containing protein</fullName>
    </recommendedName>
</protein>
<feature type="domain" description="Heavy metal binding" evidence="2">
    <location>
        <begin position="72"/>
        <end position="96"/>
    </location>
</feature>
<dbReference type="KEGG" id="saz:Sama_3473"/>
<organism evidence="3 4">
    <name type="scientific">Shewanella amazonensis (strain ATCC BAA-1098 / SB2B)</name>
    <dbReference type="NCBI Taxonomy" id="326297"/>
    <lineage>
        <taxon>Bacteria</taxon>
        <taxon>Pseudomonadati</taxon>
        <taxon>Pseudomonadota</taxon>
        <taxon>Gammaproteobacteria</taxon>
        <taxon>Alteromonadales</taxon>
        <taxon>Shewanellaceae</taxon>
        <taxon>Shewanella</taxon>
    </lineage>
</organism>
<keyword evidence="1" id="KW-0732">Signal</keyword>
<dbReference type="EMBL" id="CP000507">
    <property type="protein sequence ID" value="ABM01676.1"/>
    <property type="molecule type" value="Genomic_DNA"/>
</dbReference>
<dbReference type="AlphaFoldDB" id="A1SBB9"/>
<gene>
    <name evidence="3" type="ordered locus">Sama_3473</name>
</gene>
<feature type="domain" description="Heavy metal binding" evidence="2">
    <location>
        <begin position="43"/>
        <end position="67"/>
    </location>
</feature>
<evidence type="ECO:0000259" key="2">
    <source>
        <dbReference type="Pfam" id="PF19335"/>
    </source>
</evidence>
<dbReference type="HOGENOM" id="CLU_116288_0_0_6"/>
<dbReference type="Proteomes" id="UP000009175">
    <property type="component" value="Chromosome"/>
</dbReference>
<dbReference type="RefSeq" id="WP_011761579.1">
    <property type="nucleotide sequence ID" value="NC_008700.1"/>
</dbReference>
<evidence type="ECO:0000256" key="1">
    <source>
        <dbReference type="SAM" id="SignalP"/>
    </source>
</evidence>
<evidence type="ECO:0000313" key="4">
    <source>
        <dbReference type="Proteomes" id="UP000009175"/>
    </source>
</evidence>
<accession>A1SBB9</accession>
<dbReference type="InterPro" id="IPR045800">
    <property type="entry name" value="HMBD"/>
</dbReference>
<dbReference type="Pfam" id="PF19335">
    <property type="entry name" value="HMBD"/>
    <property type="match status" value="2"/>
</dbReference>
<evidence type="ECO:0000313" key="3">
    <source>
        <dbReference type="EMBL" id="ABM01676.1"/>
    </source>
</evidence>
<dbReference type="STRING" id="326297.Sama_3473"/>
<reference evidence="3 4" key="1">
    <citation type="submission" date="2006-12" db="EMBL/GenBank/DDBJ databases">
        <title>Complete sequence of Shewanella amazonensis SB2B.</title>
        <authorList>
            <consortium name="US DOE Joint Genome Institute"/>
            <person name="Copeland A."/>
            <person name="Lucas S."/>
            <person name="Lapidus A."/>
            <person name="Barry K."/>
            <person name="Detter J.C."/>
            <person name="Glavina del Rio T."/>
            <person name="Hammon N."/>
            <person name="Israni S."/>
            <person name="Dalin E."/>
            <person name="Tice H."/>
            <person name="Pitluck S."/>
            <person name="Munk A.C."/>
            <person name="Brettin T."/>
            <person name="Bruce D."/>
            <person name="Han C."/>
            <person name="Tapia R."/>
            <person name="Gilna P."/>
            <person name="Schmutz J."/>
            <person name="Larimer F."/>
            <person name="Land M."/>
            <person name="Hauser L."/>
            <person name="Kyrpides N."/>
            <person name="Mikhailova N."/>
            <person name="Fredrickson J."/>
            <person name="Richardson P."/>
        </authorList>
    </citation>
    <scope>NUCLEOTIDE SEQUENCE [LARGE SCALE GENOMIC DNA]</scope>
    <source>
        <strain evidence="4">ATCC BAA-1098 / SB2B</strain>
    </source>
</reference>
<feature type="signal peptide" evidence="1">
    <location>
        <begin position="1"/>
        <end position="21"/>
    </location>
</feature>
<keyword evidence="4" id="KW-1185">Reference proteome</keyword>
<name>A1SBB9_SHEAM</name>
<feature type="chain" id="PRO_5002636650" description="Heavy metal binding domain-containing protein" evidence="1">
    <location>
        <begin position="22"/>
        <end position="116"/>
    </location>
</feature>
<sequence length="116" mass="12059">MKTLIGLFLAALLSVTLSVDAQATPAHEHHAHQATAAEASHACPMHPDVTGKAGDSCPKCGMDLEAKHTHACPMHPKVTGAAGDSCPDCGMDLEPVAAKGEHCANCPKKAMNHQHH</sequence>
<proteinExistence type="predicted"/>
<dbReference type="eggNOG" id="COG1592">
    <property type="taxonomic scope" value="Bacteria"/>
</dbReference>
<dbReference type="GO" id="GO:0046872">
    <property type="term" value="F:metal ion binding"/>
    <property type="evidence" value="ECO:0007669"/>
    <property type="project" value="InterPro"/>
</dbReference>
<dbReference type="OrthoDB" id="6267944at2"/>